<proteinExistence type="predicted"/>
<feature type="transmembrane region" description="Helical" evidence="1">
    <location>
        <begin position="342"/>
        <end position="364"/>
    </location>
</feature>
<feature type="transmembrane region" description="Helical" evidence="1">
    <location>
        <begin position="314"/>
        <end position="335"/>
    </location>
</feature>
<evidence type="ECO:0000313" key="3">
    <source>
        <dbReference type="Proteomes" id="UP000000641"/>
    </source>
</evidence>
<keyword evidence="3" id="KW-1185">Reference proteome</keyword>
<feature type="transmembrane region" description="Helical" evidence="1">
    <location>
        <begin position="160"/>
        <end position="180"/>
    </location>
</feature>
<protein>
    <submittedName>
        <fullName evidence="2">Uncharacterized protein</fullName>
    </submittedName>
</protein>
<name>A1RXZ1_THEPD</name>
<feature type="transmembrane region" description="Helical" evidence="1">
    <location>
        <begin position="104"/>
        <end position="124"/>
    </location>
</feature>
<dbReference type="RefSeq" id="WP_011752336.1">
    <property type="nucleotide sequence ID" value="NC_008698.1"/>
</dbReference>
<dbReference type="Proteomes" id="UP000000641">
    <property type="component" value="Chromosome"/>
</dbReference>
<accession>A1RXZ1</accession>
<evidence type="ECO:0000256" key="1">
    <source>
        <dbReference type="SAM" id="Phobius"/>
    </source>
</evidence>
<organism evidence="2 3">
    <name type="scientific">Thermofilum pendens (strain DSM 2475 / Hrk 5)</name>
    <dbReference type="NCBI Taxonomy" id="368408"/>
    <lineage>
        <taxon>Archaea</taxon>
        <taxon>Thermoproteota</taxon>
        <taxon>Thermoprotei</taxon>
        <taxon>Thermofilales</taxon>
        <taxon>Thermofilaceae</taxon>
        <taxon>Thermofilum</taxon>
    </lineage>
</organism>
<keyword evidence="1" id="KW-1133">Transmembrane helix</keyword>
<gene>
    <name evidence="2" type="ordered locus">Tpen_0669</name>
</gene>
<dbReference type="EnsemblBacteria" id="ABL78071">
    <property type="protein sequence ID" value="ABL78071"/>
    <property type="gene ID" value="Tpen_0669"/>
</dbReference>
<sequence length="366" mass="40080">MLEDLELLLLLSYTEAPPSHVFKWLEEHGYSYKASRSLLEAARSDEESGSRHALRTILGEKVSRLETKLETFSRKSESLAEIFSITLLSAPLMLYSLALFNPRMVAPLTLALMTLNAVIIFTYSSVYPRELRALKVGPIQVILAALPFASLALLSLPPALVLAALAAFSLPGFLYNFTLVTRVQRELRENLELLVRVASAPFHAFKTVKPEKLLAGKFVSNLTPSVRLSLFLSAYWGTDREAMLGLKNTYEKILRILHSLQARALLNGLTNLVGLFLLGFASSLISQLLESIARVELLQSVGVPADVRGLEQWFLAYLLFACMAYSGGISALSFGTPLLLPLWLPAAALAALAGLSAGRNLVIIHG</sequence>
<dbReference type="eggNOG" id="arCOG01815">
    <property type="taxonomic scope" value="Archaea"/>
</dbReference>
<dbReference type="STRING" id="368408.Tpen_0669"/>
<keyword evidence="1" id="KW-0472">Membrane</keyword>
<dbReference type="EMBL" id="CP000505">
    <property type="protein sequence ID" value="ABL78071.1"/>
    <property type="molecule type" value="Genomic_DNA"/>
</dbReference>
<feature type="transmembrane region" description="Helical" evidence="1">
    <location>
        <begin position="136"/>
        <end position="154"/>
    </location>
</feature>
<dbReference type="OrthoDB" id="386998at2157"/>
<dbReference type="KEGG" id="tpe:Tpen_0669"/>
<dbReference type="GeneID" id="4601035"/>
<dbReference type="AlphaFoldDB" id="A1RXZ1"/>
<reference evidence="3" key="1">
    <citation type="journal article" date="2008" name="J. Bacteriol.">
        <title>Genome sequence of Thermofilum pendens reveals an exceptional loss of biosynthetic pathways without genome reduction.</title>
        <authorList>
            <person name="Anderson I."/>
            <person name="Rodriguez J."/>
            <person name="Susanti D."/>
            <person name="Porat I."/>
            <person name="Reich C."/>
            <person name="Ulrich L.E."/>
            <person name="Elkins J.G."/>
            <person name="Mavromatis K."/>
            <person name="Lykidis A."/>
            <person name="Kim E."/>
            <person name="Thompson L.S."/>
            <person name="Nolan M."/>
            <person name="Land M."/>
            <person name="Copeland A."/>
            <person name="Lapidus A."/>
            <person name="Lucas S."/>
            <person name="Detter C."/>
            <person name="Zhulin I.B."/>
            <person name="Olsen G.J."/>
            <person name="Whitman W."/>
            <person name="Mukhopadhyay B."/>
            <person name="Bristow J."/>
            <person name="Kyrpides N."/>
        </authorList>
    </citation>
    <scope>NUCLEOTIDE SEQUENCE [LARGE SCALE GENOMIC DNA]</scope>
    <source>
        <strain evidence="3">DSM 2475 / Hrk 5</strain>
    </source>
</reference>
<feature type="transmembrane region" description="Helical" evidence="1">
    <location>
        <begin position="264"/>
        <end position="285"/>
    </location>
</feature>
<keyword evidence="1" id="KW-0812">Transmembrane</keyword>
<evidence type="ECO:0000313" key="2">
    <source>
        <dbReference type="EMBL" id="ABL78071.1"/>
    </source>
</evidence>
<dbReference type="HOGENOM" id="CLU_753597_0_0_2"/>